<keyword evidence="5" id="KW-0963">Cytoplasm</keyword>
<accession>A0A2I2GLF2</accession>
<dbReference type="GO" id="GO:0000422">
    <property type="term" value="P:autophagy of mitochondrion"/>
    <property type="evidence" value="ECO:0007669"/>
    <property type="project" value="TreeGrafter"/>
</dbReference>
<dbReference type="GO" id="GO:0019776">
    <property type="term" value="F:Atg8-family ligase activity"/>
    <property type="evidence" value="ECO:0007669"/>
    <property type="project" value="TreeGrafter"/>
</dbReference>
<reference evidence="13 14" key="1">
    <citation type="submission" date="2016-12" db="EMBL/GenBank/DDBJ databases">
        <title>The genomes of Aspergillus section Nigri reveals drivers in fungal speciation.</title>
        <authorList>
            <consortium name="DOE Joint Genome Institute"/>
            <person name="Vesth T.C."/>
            <person name="Nybo J."/>
            <person name="Theobald S."/>
            <person name="Brandl J."/>
            <person name="Frisvad J.C."/>
            <person name="Nielsen K.F."/>
            <person name="Lyhne E.K."/>
            <person name="Kogle M.E."/>
            <person name="Kuo A."/>
            <person name="Riley R."/>
            <person name="Clum A."/>
            <person name="Nolan M."/>
            <person name="Lipzen A."/>
            <person name="Salamov A."/>
            <person name="Henrissat B."/>
            <person name="Wiebenga A."/>
            <person name="De Vries R.P."/>
            <person name="Grigoriev I.V."/>
            <person name="Mortensen U.H."/>
            <person name="Andersen M.R."/>
            <person name="Baker S.E."/>
        </authorList>
    </citation>
    <scope>NUCLEOTIDE SEQUENCE [LARGE SCALE GENOMIC DNA]</scope>
    <source>
        <strain evidence="13 14">IBT 23096</strain>
    </source>
</reference>
<evidence type="ECO:0000256" key="5">
    <source>
        <dbReference type="ARBA" id="ARBA00022490"/>
    </source>
</evidence>
<organism evidence="13 14">
    <name type="scientific">Aspergillus steynii IBT 23096</name>
    <dbReference type="NCBI Taxonomy" id="1392250"/>
    <lineage>
        <taxon>Eukaryota</taxon>
        <taxon>Fungi</taxon>
        <taxon>Dikarya</taxon>
        <taxon>Ascomycota</taxon>
        <taxon>Pezizomycotina</taxon>
        <taxon>Eurotiomycetes</taxon>
        <taxon>Eurotiomycetidae</taxon>
        <taxon>Eurotiales</taxon>
        <taxon>Aspergillaceae</taxon>
        <taxon>Aspergillus</taxon>
        <taxon>Aspergillus subgen. Circumdati</taxon>
    </lineage>
</organism>
<dbReference type="GO" id="GO:0061723">
    <property type="term" value="P:glycophagy"/>
    <property type="evidence" value="ECO:0007669"/>
    <property type="project" value="TreeGrafter"/>
</dbReference>
<dbReference type="GO" id="GO:0044804">
    <property type="term" value="P:nucleophagy"/>
    <property type="evidence" value="ECO:0007669"/>
    <property type="project" value="TreeGrafter"/>
</dbReference>
<dbReference type="VEuPathDB" id="FungiDB:P170DRAFT_431526"/>
<evidence type="ECO:0000256" key="3">
    <source>
        <dbReference type="ARBA" id="ARBA00018067"/>
    </source>
</evidence>
<evidence type="ECO:0000313" key="13">
    <source>
        <dbReference type="EMBL" id="PLB53701.1"/>
    </source>
</evidence>
<evidence type="ECO:0000256" key="9">
    <source>
        <dbReference type="ARBA" id="ARBA00032144"/>
    </source>
</evidence>
<evidence type="ECO:0000256" key="11">
    <source>
        <dbReference type="ARBA" id="ARBA00063981"/>
    </source>
</evidence>
<keyword evidence="7" id="KW-0653">Protein transport</keyword>
<sequence length="360" mass="39913">MNILHSTLSTWRDRLAPVSRTSTFRNTGQITPEEFVLAGDYLVYKFPSWSWGDASSPAKRVSYLPAGKQFLVTRGVPCHRRLNDDFAGDAGHDDEIVRDMLSGGTGGAGDDDDDGWLRTGGGGDAAHRDRIRDVRTVDEAGNMGEKEEEEEEEIPDMEDEDDDEEAIIREPMGGPGTTQPTRTYNLYITYSNFYRTPRLYLSGYLSPSQPLSPPLMMEDIVGDYKDKTVTLEDFPWLEGSPKMASVHPCRHASVMKTLLDRADAALKIRCEKLKQAQANPNASPAVGRGLEGLVDDVKGLSLAEQQQQQPQSGAGGDEWEVLQHDEEDQVAIRVDQYLVVFLKFIASVTPGIEHDYTMGV</sequence>
<dbReference type="InterPro" id="IPR007135">
    <property type="entry name" value="Atg3/Atg10"/>
</dbReference>
<comment type="similarity">
    <text evidence="2">Belongs to the ATG3 family.</text>
</comment>
<dbReference type="PANTHER" id="PTHR12866:SF2">
    <property type="entry name" value="UBIQUITIN-LIKE-CONJUGATING ENZYME ATG3"/>
    <property type="match status" value="1"/>
</dbReference>
<comment type="subunit">
    <text evidence="11">Monomer. Interacts with ATG8 through an intermediate thioester bond through the C-terminal Gly of ATG8. Also interacts with the 40 amino acid C-terminal region of the E1-like ATG7 enzyme. Also interacts with the ATG12-ATG5 conjugate.</text>
</comment>
<evidence type="ECO:0000256" key="4">
    <source>
        <dbReference type="ARBA" id="ARBA00022448"/>
    </source>
</evidence>
<dbReference type="Pfam" id="PF03987">
    <property type="entry name" value="Autophagy_act_C"/>
    <property type="match status" value="1"/>
</dbReference>
<feature type="region of interest" description="Disordered" evidence="12">
    <location>
        <begin position="100"/>
        <end position="161"/>
    </location>
</feature>
<dbReference type="RefSeq" id="XP_024709003.1">
    <property type="nucleotide sequence ID" value="XM_024848057.1"/>
</dbReference>
<evidence type="ECO:0000313" key="14">
    <source>
        <dbReference type="Proteomes" id="UP000234275"/>
    </source>
</evidence>
<dbReference type="PANTHER" id="PTHR12866">
    <property type="entry name" value="UBIQUITIN-LIKE-CONJUGATING ENZYME ATG3"/>
    <property type="match status" value="1"/>
</dbReference>
<comment type="caution">
    <text evidence="13">The sequence shown here is derived from an EMBL/GenBank/DDBJ whole genome shotgun (WGS) entry which is preliminary data.</text>
</comment>
<name>A0A2I2GLF2_9EURO</name>
<keyword evidence="14" id="KW-1185">Reference proteome</keyword>
<keyword evidence="4" id="KW-0813">Transport</keyword>
<evidence type="ECO:0000256" key="1">
    <source>
        <dbReference type="ARBA" id="ARBA00004496"/>
    </source>
</evidence>
<dbReference type="EMBL" id="MSFO01000001">
    <property type="protein sequence ID" value="PLB53701.1"/>
    <property type="molecule type" value="Genomic_DNA"/>
</dbReference>
<feature type="compositionally biased region" description="Basic and acidic residues" evidence="12">
    <location>
        <begin position="125"/>
        <end position="138"/>
    </location>
</feature>
<dbReference type="GO" id="GO:0005829">
    <property type="term" value="C:cytosol"/>
    <property type="evidence" value="ECO:0007669"/>
    <property type="project" value="TreeGrafter"/>
</dbReference>
<evidence type="ECO:0000256" key="12">
    <source>
        <dbReference type="SAM" id="MobiDB-lite"/>
    </source>
</evidence>
<dbReference type="GO" id="GO:0000045">
    <property type="term" value="P:autophagosome assembly"/>
    <property type="evidence" value="ECO:0007669"/>
    <property type="project" value="TreeGrafter"/>
</dbReference>
<proteinExistence type="inferred from homology"/>
<protein>
    <recommendedName>
        <fullName evidence="3">Autophagy-related protein 3</fullName>
    </recommendedName>
    <alternativeName>
        <fullName evidence="9 10">Autophagy-related E2-like conjugation enzyme ATG3</fullName>
    </alternativeName>
</protein>
<keyword evidence="6" id="KW-0833">Ubl conjugation pathway</keyword>
<dbReference type="Proteomes" id="UP000234275">
    <property type="component" value="Unassembled WGS sequence"/>
</dbReference>
<evidence type="ECO:0000256" key="6">
    <source>
        <dbReference type="ARBA" id="ARBA00022786"/>
    </source>
</evidence>
<dbReference type="GeneID" id="36555756"/>
<evidence type="ECO:0000256" key="8">
    <source>
        <dbReference type="ARBA" id="ARBA00023006"/>
    </source>
</evidence>
<feature type="compositionally biased region" description="Acidic residues" evidence="12">
    <location>
        <begin position="146"/>
        <end position="161"/>
    </location>
</feature>
<dbReference type="STRING" id="1392250.A0A2I2GLF2"/>
<keyword evidence="8" id="KW-0072">Autophagy</keyword>
<dbReference type="GO" id="GO:0015031">
    <property type="term" value="P:protein transport"/>
    <property type="evidence" value="ECO:0007669"/>
    <property type="project" value="UniProtKB-KW"/>
</dbReference>
<dbReference type="GO" id="GO:0000407">
    <property type="term" value="C:phagophore assembly site"/>
    <property type="evidence" value="ECO:0007669"/>
    <property type="project" value="TreeGrafter"/>
</dbReference>
<evidence type="ECO:0000256" key="7">
    <source>
        <dbReference type="ARBA" id="ARBA00022927"/>
    </source>
</evidence>
<comment type="subcellular location">
    <subcellularLocation>
        <location evidence="1">Cytoplasm</location>
    </subcellularLocation>
</comment>
<dbReference type="OrthoDB" id="1584384at2759"/>
<gene>
    <name evidence="13" type="ORF">P170DRAFT_431526</name>
</gene>
<evidence type="ECO:0000256" key="2">
    <source>
        <dbReference type="ARBA" id="ARBA00007683"/>
    </source>
</evidence>
<dbReference type="AlphaFoldDB" id="A0A2I2GLF2"/>
<evidence type="ECO:0000256" key="10">
    <source>
        <dbReference type="ARBA" id="ARBA00033139"/>
    </source>
</evidence>